<dbReference type="EMBL" id="LN879502">
    <property type="protein sequence ID" value="CUI16802.1"/>
    <property type="molecule type" value="Genomic_DNA"/>
</dbReference>
<feature type="domain" description="Cation efflux protein cytoplasmic" evidence="9">
    <location>
        <begin position="230"/>
        <end position="308"/>
    </location>
</feature>
<keyword evidence="10" id="KW-0378">Hydrolase</keyword>
<feature type="domain" description="Cation efflux protein transmembrane" evidence="8">
    <location>
        <begin position="33"/>
        <end position="226"/>
    </location>
</feature>
<dbReference type="PANTHER" id="PTHR43840:SF15">
    <property type="entry name" value="MITOCHONDRIAL METAL TRANSPORTER 1-RELATED"/>
    <property type="match status" value="1"/>
</dbReference>
<dbReference type="GO" id="GO:0016020">
    <property type="term" value="C:membrane"/>
    <property type="evidence" value="ECO:0007669"/>
    <property type="project" value="UniProtKB-SubCell"/>
</dbReference>
<dbReference type="SUPFAM" id="SSF161111">
    <property type="entry name" value="Cation efflux protein transmembrane domain-like"/>
    <property type="match status" value="1"/>
</dbReference>
<dbReference type="EC" id="3.6.1.-" evidence="10"/>
<evidence type="ECO:0000256" key="5">
    <source>
        <dbReference type="ARBA" id="ARBA00022989"/>
    </source>
</evidence>
<dbReference type="RefSeq" id="WP_059060900.1">
    <property type="nucleotide sequence ID" value="NZ_LN879502.1"/>
</dbReference>
<dbReference type="InterPro" id="IPR002524">
    <property type="entry name" value="Cation_efflux"/>
</dbReference>
<evidence type="ECO:0000256" key="4">
    <source>
        <dbReference type="ARBA" id="ARBA00022692"/>
    </source>
</evidence>
<accession>A0A0U5JDY9</accession>
<feature type="transmembrane region" description="Helical" evidence="7">
    <location>
        <begin position="135"/>
        <end position="152"/>
    </location>
</feature>
<gene>
    <name evidence="10" type="primary">czcD</name>
    <name evidence="10" type="ORF">PNK_1185</name>
</gene>
<feature type="transmembrane region" description="Helical" evidence="7">
    <location>
        <begin position="200"/>
        <end position="218"/>
    </location>
</feature>
<dbReference type="SUPFAM" id="SSF160240">
    <property type="entry name" value="Cation efflux protein cytoplasmic domain-like"/>
    <property type="match status" value="1"/>
</dbReference>
<feature type="transmembrane region" description="Helical" evidence="7">
    <location>
        <begin position="97"/>
        <end position="115"/>
    </location>
</feature>
<evidence type="ECO:0000256" key="1">
    <source>
        <dbReference type="ARBA" id="ARBA00004141"/>
    </source>
</evidence>
<dbReference type="Gene3D" id="3.30.70.1350">
    <property type="entry name" value="Cation efflux protein, cytoplasmic domain"/>
    <property type="match status" value="1"/>
</dbReference>
<feature type="transmembrane region" description="Helical" evidence="7">
    <location>
        <begin position="173"/>
        <end position="194"/>
    </location>
</feature>
<dbReference type="InterPro" id="IPR036837">
    <property type="entry name" value="Cation_efflux_CTD_sf"/>
</dbReference>
<dbReference type="InterPro" id="IPR050291">
    <property type="entry name" value="CDF_Transporter"/>
</dbReference>
<sequence>MAKFPKPVFLPADVYLQRAQRYQQVSQSAKLGIKIRLAIILFELVGVVLIQSSALFLDAVSSLMDVVSTLFLIFCIKLAKRPPDEDHPFGHGRYEPLGGLLSGLILMVIGCVMLFQEVVGVFQVSPPRIMHPLAWIFPVTAMVLLEICYRMIVKTAKKENSTALAADAVHYRIDGLTSLFAAIALVAAAYIPAWSSTIDHGGAILIALFMVGLGLFASRENFHQLVDKVPDQEFFDRVKEASLRVEGVKATEKIRIQLYGPDAHIDIDVEVDPKLSVDVAHKISQQVRASIQKAWPAVRDVTVHIEPFYAGDH</sequence>
<dbReference type="GO" id="GO:0016787">
    <property type="term" value="F:hydrolase activity"/>
    <property type="evidence" value="ECO:0007669"/>
    <property type="project" value="UniProtKB-KW"/>
</dbReference>
<name>A0A0U5JDY9_9BACT</name>
<dbReference type="PATRIC" id="fig|389348.3.peg.1314"/>
<evidence type="ECO:0000256" key="3">
    <source>
        <dbReference type="ARBA" id="ARBA00022448"/>
    </source>
</evidence>
<dbReference type="InParanoid" id="A0A0U5JDY9"/>
<keyword evidence="5 7" id="KW-1133">Transmembrane helix</keyword>
<dbReference type="InterPro" id="IPR027470">
    <property type="entry name" value="Cation_efflux_CTD"/>
</dbReference>
<comment type="similarity">
    <text evidence="2">Belongs to the cation diffusion facilitator (CDF) transporter (TC 2.A.4) family.</text>
</comment>
<dbReference type="Pfam" id="PF16916">
    <property type="entry name" value="ZT_dimer"/>
    <property type="match status" value="1"/>
</dbReference>
<dbReference type="InterPro" id="IPR058533">
    <property type="entry name" value="Cation_efflux_TM"/>
</dbReference>
<dbReference type="Gene3D" id="1.20.1510.10">
    <property type="entry name" value="Cation efflux protein transmembrane domain"/>
    <property type="match status" value="1"/>
</dbReference>
<dbReference type="KEGG" id="pnl:PNK_1185"/>
<keyword evidence="11" id="KW-1185">Reference proteome</keyword>
<evidence type="ECO:0000256" key="2">
    <source>
        <dbReference type="ARBA" id="ARBA00008114"/>
    </source>
</evidence>
<feature type="transmembrane region" description="Helical" evidence="7">
    <location>
        <begin position="56"/>
        <end position="76"/>
    </location>
</feature>
<evidence type="ECO:0000256" key="6">
    <source>
        <dbReference type="ARBA" id="ARBA00023136"/>
    </source>
</evidence>
<dbReference type="GO" id="GO:0008324">
    <property type="term" value="F:monoatomic cation transmembrane transporter activity"/>
    <property type="evidence" value="ECO:0007669"/>
    <property type="project" value="InterPro"/>
</dbReference>
<reference evidence="11" key="1">
    <citation type="submission" date="2015-09" db="EMBL/GenBank/DDBJ databases">
        <authorList>
            <person name="Bertelli C."/>
        </authorList>
    </citation>
    <scope>NUCLEOTIDE SEQUENCE [LARGE SCALE GENOMIC DNA]</scope>
    <source>
        <strain evidence="11">KNic</strain>
    </source>
</reference>
<dbReference type="AlphaFoldDB" id="A0A0U5JDY9"/>
<dbReference type="Pfam" id="PF01545">
    <property type="entry name" value="Cation_efflux"/>
    <property type="match status" value="1"/>
</dbReference>
<keyword evidence="4 7" id="KW-0812">Transmembrane</keyword>
<feature type="transmembrane region" description="Helical" evidence="7">
    <location>
        <begin position="31"/>
        <end position="50"/>
    </location>
</feature>
<dbReference type="InterPro" id="IPR027469">
    <property type="entry name" value="Cation_efflux_TMD_sf"/>
</dbReference>
<evidence type="ECO:0000256" key="7">
    <source>
        <dbReference type="SAM" id="Phobius"/>
    </source>
</evidence>
<dbReference type="FunCoup" id="A0A0U5JDY9">
    <property type="interactions" value="245"/>
</dbReference>
<keyword evidence="6 7" id="KW-0472">Membrane</keyword>
<dbReference type="PANTHER" id="PTHR43840">
    <property type="entry name" value="MITOCHONDRIAL METAL TRANSPORTER 1-RELATED"/>
    <property type="match status" value="1"/>
</dbReference>
<dbReference type="Proteomes" id="UP000069902">
    <property type="component" value="Chromosome cPNK"/>
</dbReference>
<dbReference type="STRING" id="389348.PNK_1185"/>
<organism evidence="10 11">
    <name type="scientific">Candidatus Protochlamydia naegleriophila</name>
    <dbReference type="NCBI Taxonomy" id="389348"/>
    <lineage>
        <taxon>Bacteria</taxon>
        <taxon>Pseudomonadati</taxon>
        <taxon>Chlamydiota</taxon>
        <taxon>Chlamydiia</taxon>
        <taxon>Parachlamydiales</taxon>
        <taxon>Parachlamydiaceae</taxon>
        <taxon>Candidatus Protochlamydia</taxon>
    </lineage>
</organism>
<dbReference type="NCBIfam" id="TIGR01297">
    <property type="entry name" value="CDF"/>
    <property type="match status" value="1"/>
</dbReference>
<keyword evidence="3" id="KW-0813">Transport</keyword>
<evidence type="ECO:0000259" key="9">
    <source>
        <dbReference type="Pfam" id="PF16916"/>
    </source>
</evidence>
<evidence type="ECO:0000259" key="8">
    <source>
        <dbReference type="Pfam" id="PF01545"/>
    </source>
</evidence>
<evidence type="ECO:0000313" key="10">
    <source>
        <dbReference type="EMBL" id="CUI16802.1"/>
    </source>
</evidence>
<comment type="subcellular location">
    <subcellularLocation>
        <location evidence="1">Membrane</location>
        <topology evidence="1">Multi-pass membrane protein</topology>
    </subcellularLocation>
</comment>
<protein>
    <submittedName>
        <fullName evidence="10">Cation efflux transporter</fullName>
        <ecNumber evidence="10">3.6.1.-</ecNumber>
    </submittedName>
</protein>
<evidence type="ECO:0000313" key="11">
    <source>
        <dbReference type="Proteomes" id="UP000069902"/>
    </source>
</evidence>
<proteinExistence type="inferred from homology"/>